<dbReference type="AlphaFoldDB" id="A0A072NNZ1"/>
<protein>
    <submittedName>
        <fullName evidence="1">Helix-turn-helix domain</fullName>
    </submittedName>
</protein>
<evidence type="ECO:0000313" key="1">
    <source>
        <dbReference type="EMBL" id="KEF39399.1"/>
    </source>
</evidence>
<comment type="caution">
    <text evidence="1">The sequence shown here is derived from an EMBL/GenBank/DDBJ whole genome shotgun (WGS) entry which is preliminary data.</text>
</comment>
<evidence type="ECO:0000313" key="2">
    <source>
        <dbReference type="Proteomes" id="UP000027936"/>
    </source>
</evidence>
<proteinExistence type="predicted"/>
<dbReference type="OrthoDB" id="2970986at2"/>
<reference evidence="1 2" key="1">
    <citation type="submission" date="2014-04" db="EMBL/GenBank/DDBJ databases">
        <title>Draft genome sequence of Bacillus azotoformans MEV2011, a (co-) denitrifying strain unable to grow in the presence of oxygen.</title>
        <authorList>
            <person name="Nielsen M."/>
            <person name="Schreiber L."/>
            <person name="Finster K."/>
            <person name="Schramm A."/>
        </authorList>
    </citation>
    <scope>NUCLEOTIDE SEQUENCE [LARGE SCALE GENOMIC DNA]</scope>
    <source>
        <strain evidence="1 2">MEV2011</strain>
    </source>
</reference>
<name>A0A072NNZ1_SCHAZ</name>
<accession>A0A072NNZ1</accession>
<dbReference type="PATRIC" id="fig|1348973.3.peg.1136"/>
<dbReference type="EMBL" id="JJRY01000003">
    <property type="protein sequence ID" value="KEF39399.1"/>
    <property type="molecule type" value="Genomic_DNA"/>
</dbReference>
<dbReference type="Proteomes" id="UP000027936">
    <property type="component" value="Unassembled WGS sequence"/>
</dbReference>
<sequence length="59" mass="6779">MVRYSAKGELTGNPTNQLFGVDFHDFMQKEQSGTSMEIAQEFGVTLRTVKDLKKRLERN</sequence>
<gene>
    <name evidence="1" type="ORF">M670_01164</name>
</gene>
<organism evidence="1 2">
    <name type="scientific">Schinkia azotoformans MEV2011</name>
    <dbReference type="NCBI Taxonomy" id="1348973"/>
    <lineage>
        <taxon>Bacteria</taxon>
        <taxon>Bacillati</taxon>
        <taxon>Bacillota</taxon>
        <taxon>Bacilli</taxon>
        <taxon>Bacillales</taxon>
        <taxon>Bacillaceae</taxon>
        <taxon>Calidifontibacillus/Schinkia group</taxon>
        <taxon>Schinkia</taxon>
    </lineage>
</organism>